<dbReference type="KEGG" id="erz:ER308_14420"/>
<dbReference type="InterPro" id="IPR003439">
    <property type="entry name" value="ABC_transporter-like_ATP-bd"/>
</dbReference>
<reference evidence="6 7" key="1">
    <citation type="submission" date="2019-01" db="EMBL/GenBank/DDBJ databases">
        <title>Egibacter rhizosphaerae EGI 80759T.</title>
        <authorList>
            <person name="Chen D.-D."/>
            <person name="Tian Y."/>
            <person name="Jiao J.-Y."/>
            <person name="Zhang X.-T."/>
            <person name="Zhang Y.-G."/>
            <person name="Zhang Y."/>
            <person name="Xiao M."/>
            <person name="Shu W.-S."/>
            <person name="Li W.-J."/>
        </authorList>
    </citation>
    <scope>NUCLEOTIDE SEQUENCE [LARGE SCALE GENOMIC DNA]</scope>
    <source>
        <strain evidence="6 7">EGI 80759</strain>
    </source>
</reference>
<keyword evidence="3" id="KW-0175">Coiled coil</keyword>
<keyword evidence="1" id="KW-0547">Nucleotide-binding</keyword>
<dbReference type="Pfam" id="PF16326">
    <property type="entry name" value="ABC_tran_CTD"/>
    <property type="match status" value="1"/>
</dbReference>
<dbReference type="InterPro" id="IPR032781">
    <property type="entry name" value="ABC_tran_Xtn"/>
</dbReference>
<feature type="region of interest" description="Disordered" evidence="4">
    <location>
        <begin position="553"/>
        <end position="590"/>
    </location>
</feature>
<keyword evidence="7" id="KW-1185">Reference proteome</keyword>
<dbReference type="Proteomes" id="UP000291469">
    <property type="component" value="Chromosome"/>
</dbReference>
<dbReference type="Gene3D" id="1.10.287.380">
    <property type="entry name" value="Valyl-tRNA synthetase, C-terminal domain"/>
    <property type="match status" value="1"/>
</dbReference>
<dbReference type="FunFam" id="3.40.50.300:FF:000011">
    <property type="entry name" value="Putative ABC transporter ATP-binding component"/>
    <property type="match status" value="2"/>
</dbReference>
<dbReference type="InterPro" id="IPR017871">
    <property type="entry name" value="ABC_transporter-like_CS"/>
</dbReference>
<feature type="domain" description="ABC transporter" evidence="5">
    <location>
        <begin position="325"/>
        <end position="553"/>
    </location>
</feature>
<dbReference type="GO" id="GO:0003677">
    <property type="term" value="F:DNA binding"/>
    <property type="evidence" value="ECO:0007669"/>
    <property type="project" value="InterPro"/>
</dbReference>
<protein>
    <submittedName>
        <fullName evidence="6">ABC transporter ATP-binding protein</fullName>
    </submittedName>
</protein>
<dbReference type="PROSITE" id="PS50893">
    <property type="entry name" value="ABC_TRANSPORTER_2"/>
    <property type="match status" value="2"/>
</dbReference>
<evidence type="ECO:0000256" key="1">
    <source>
        <dbReference type="ARBA" id="ARBA00022741"/>
    </source>
</evidence>
<dbReference type="SUPFAM" id="SSF52540">
    <property type="entry name" value="P-loop containing nucleoside triphosphate hydrolases"/>
    <property type="match status" value="2"/>
</dbReference>
<keyword evidence="2 6" id="KW-0067">ATP-binding</keyword>
<dbReference type="PANTHER" id="PTHR42855:SF1">
    <property type="entry name" value="ABC TRANSPORTER DOMAIN-CONTAINING PROTEIN"/>
    <property type="match status" value="1"/>
</dbReference>
<dbReference type="GO" id="GO:0016887">
    <property type="term" value="F:ATP hydrolysis activity"/>
    <property type="evidence" value="ECO:0007669"/>
    <property type="project" value="InterPro"/>
</dbReference>
<name>A0A411YH98_9ACTN</name>
<evidence type="ECO:0000259" key="5">
    <source>
        <dbReference type="PROSITE" id="PS50893"/>
    </source>
</evidence>
<evidence type="ECO:0000313" key="6">
    <source>
        <dbReference type="EMBL" id="QBI20634.1"/>
    </source>
</evidence>
<evidence type="ECO:0000256" key="2">
    <source>
        <dbReference type="ARBA" id="ARBA00022840"/>
    </source>
</evidence>
<dbReference type="Gene3D" id="3.40.50.300">
    <property type="entry name" value="P-loop containing nucleotide triphosphate hydrolases"/>
    <property type="match status" value="2"/>
</dbReference>
<dbReference type="SMART" id="SM00382">
    <property type="entry name" value="AAA"/>
    <property type="match status" value="2"/>
</dbReference>
<organism evidence="6 7">
    <name type="scientific">Egibacter rhizosphaerae</name>
    <dbReference type="NCBI Taxonomy" id="1670831"/>
    <lineage>
        <taxon>Bacteria</taxon>
        <taxon>Bacillati</taxon>
        <taxon>Actinomycetota</taxon>
        <taxon>Nitriliruptoria</taxon>
        <taxon>Egibacterales</taxon>
        <taxon>Egibacteraceae</taxon>
        <taxon>Egibacter</taxon>
    </lineage>
</organism>
<dbReference type="Pfam" id="PF00005">
    <property type="entry name" value="ABC_tran"/>
    <property type="match status" value="2"/>
</dbReference>
<dbReference type="CDD" id="cd03221">
    <property type="entry name" value="ABCF_EF-3"/>
    <property type="match status" value="2"/>
</dbReference>
<dbReference type="OrthoDB" id="3169603at2"/>
<dbReference type="PANTHER" id="PTHR42855">
    <property type="entry name" value="ABC TRANSPORTER ATP-BINDING SUBUNIT"/>
    <property type="match status" value="1"/>
</dbReference>
<dbReference type="InterPro" id="IPR037118">
    <property type="entry name" value="Val-tRNA_synth_C_sf"/>
</dbReference>
<evidence type="ECO:0000313" key="7">
    <source>
        <dbReference type="Proteomes" id="UP000291469"/>
    </source>
</evidence>
<dbReference type="InterPro" id="IPR027417">
    <property type="entry name" value="P-loop_NTPase"/>
</dbReference>
<dbReference type="AlphaFoldDB" id="A0A411YH98"/>
<feature type="domain" description="ABC transporter" evidence="5">
    <location>
        <begin position="4"/>
        <end position="261"/>
    </location>
</feature>
<dbReference type="PROSITE" id="PS00211">
    <property type="entry name" value="ABC_TRANSPORTER_1"/>
    <property type="match status" value="2"/>
</dbReference>
<dbReference type="EMBL" id="CP036402">
    <property type="protein sequence ID" value="QBI20634.1"/>
    <property type="molecule type" value="Genomic_DNA"/>
</dbReference>
<evidence type="ECO:0000256" key="4">
    <source>
        <dbReference type="SAM" id="MobiDB-lite"/>
    </source>
</evidence>
<dbReference type="InterPro" id="IPR003593">
    <property type="entry name" value="AAA+_ATPase"/>
</dbReference>
<sequence length="659" mass="72487">MNLASLERIRKEYAERVVLDGVSFGVDDGDRVGVIGLNGSGKSTLLRILAGVEAPDDGRVTHGSSVRTHYLAQEPTLPDEATPFEVVIGIGATEADAPAEAGVVRAFEAAQAAVRDAPEDPAALERLEAATQEMDAAGAWSLERRARATLDRLGLGGVQQRVGTMSGGQRKRVALARALVSPAELLVLDEPTNHLDVDVIEWLEGELRGRTGALVLVTHDRYLLDRLVTRVIEVERGRIHTNHGSYADYLEARAERQAQAEREERKRQNLARVELEWLRRGPKARGTKAKHRVEKAHELLESRVDTEQPELVVNLPARRIGSKVVDLHNAGKRYGDQWVVSDVDLRLQPRDRIGLVGPNGSGKTTLLGLVAGRLMPDAGSVRMGDTVHVGWFGQEPEQLPPRTRVLSAVQEIVRETNTAGLVGAERGRSEGIRLTAGDLLERFLFTSAQQKAYVEDLSGGERRRLELLRVLADAPNLLLLDEPTNDLDLDTLSVLESFLDGWPGALVAASHDRYFLDRVCGDVWSLDPPEPGGPGQLRHHPGGWPAYRDWRAQSDRRAQADSEHRAGGENGRRQSSGDGGGRGRKLTYNEQRERAQLAERVGELEERRAALTDALEHTTDPDELSRLGRELADVEAELDAAGTRWLELEMVADERSANR</sequence>
<dbReference type="RefSeq" id="WP_131155629.1">
    <property type="nucleotide sequence ID" value="NZ_CP036402.1"/>
</dbReference>
<feature type="coiled-coil region" evidence="3">
    <location>
        <begin position="594"/>
        <end position="644"/>
    </location>
</feature>
<evidence type="ECO:0000256" key="3">
    <source>
        <dbReference type="SAM" id="Coils"/>
    </source>
</evidence>
<feature type="compositionally biased region" description="Basic and acidic residues" evidence="4">
    <location>
        <begin position="553"/>
        <end position="572"/>
    </location>
</feature>
<accession>A0A411YH98</accession>
<proteinExistence type="predicted"/>
<dbReference type="InterPro" id="IPR051309">
    <property type="entry name" value="ABCF_ATPase"/>
</dbReference>
<dbReference type="InterPro" id="IPR032524">
    <property type="entry name" value="ABC_tran_C"/>
</dbReference>
<gene>
    <name evidence="6" type="ORF">ER308_14420</name>
</gene>
<dbReference type="Pfam" id="PF12848">
    <property type="entry name" value="ABC_tran_Xtn"/>
    <property type="match status" value="1"/>
</dbReference>
<dbReference type="GO" id="GO:0005524">
    <property type="term" value="F:ATP binding"/>
    <property type="evidence" value="ECO:0007669"/>
    <property type="project" value="UniProtKB-KW"/>
</dbReference>